<keyword evidence="11" id="KW-1185">Reference proteome</keyword>
<feature type="coiled-coil region" evidence="6">
    <location>
        <begin position="345"/>
        <end position="412"/>
    </location>
</feature>
<proteinExistence type="predicted"/>
<dbReference type="Pfam" id="PF03388">
    <property type="entry name" value="Lectin_leg-like"/>
    <property type="match status" value="1"/>
</dbReference>
<evidence type="ECO:0000256" key="5">
    <source>
        <dbReference type="ARBA" id="ARBA00023136"/>
    </source>
</evidence>
<evidence type="ECO:0000259" key="9">
    <source>
        <dbReference type="PROSITE" id="PS51328"/>
    </source>
</evidence>
<dbReference type="GO" id="GO:0006888">
    <property type="term" value="P:endoplasmic reticulum to Golgi vesicle-mediated transport"/>
    <property type="evidence" value="ECO:0007669"/>
    <property type="project" value="TreeGrafter"/>
</dbReference>
<dbReference type="CDD" id="cd07308">
    <property type="entry name" value="lectin_leg-like"/>
    <property type="match status" value="1"/>
</dbReference>
<evidence type="ECO:0000256" key="1">
    <source>
        <dbReference type="ARBA" id="ARBA00004479"/>
    </source>
</evidence>
<feature type="region of interest" description="Disordered" evidence="7">
    <location>
        <begin position="54"/>
        <end position="82"/>
    </location>
</feature>
<keyword evidence="4 8" id="KW-1133">Transmembrane helix</keyword>
<dbReference type="PANTHER" id="PTHR12223">
    <property type="entry name" value="VESICULAR MANNOSE-BINDING LECTIN"/>
    <property type="match status" value="1"/>
</dbReference>
<evidence type="ECO:0000313" key="10">
    <source>
        <dbReference type="EMBL" id="GMG20518.1"/>
    </source>
</evidence>
<gene>
    <name evidence="10" type="ORF">Amon01_000129000</name>
</gene>
<dbReference type="InterPro" id="IPR005052">
    <property type="entry name" value="Lectin_leg"/>
</dbReference>
<dbReference type="GO" id="GO:0030134">
    <property type="term" value="C:COPII-coated ER to Golgi transport vesicle"/>
    <property type="evidence" value="ECO:0007669"/>
    <property type="project" value="TreeGrafter"/>
</dbReference>
<evidence type="ECO:0000256" key="3">
    <source>
        <dbReference type="ARBA" id="ARBA00022729"/>
    </source>
</evidence>
<dbReference type="GO" id="GO:0005793">
    <property type="term" value="C:endoplasmic reticulum-Golgi intermediate compartment"/>
    <property type="evidence" value="ECO:0007669"/>
    <property type="project" value="TreeGrafter"/>
</dbReference>
<dbReference type="Gene3D" id="2.60.120.200">
    <property type="match status" value="1"/>
</dbReference>
<dbReference type="SUPFAM" id="SSF49899">
    <property type="entry name" value="Concanavalin A-like lectins/glucanases"/>
    <property type="match status" value="1"/>
</dbReference>
<keyword evidence="5 8" id="KW-0472">Membrane</keyword>
<dbReference type="PANTHER" id="PTHR12223:SF45">
    <property type="entry name" value="RE50040P"/>
    <property type="match status" value="1"/>
</dbReference>
<dbReference type="OrthoDB" id="270293at2759"/>
<dbReference type="GO" id="GO:0005789">
    <property type="term" value="C:endoplasmic reticulum membrane"/>
    <property type="evidence" value="ECO:0007669"/>
    <property type="project" value="TreeGrafter"/>
</dbReference>
<keyword evidence="6" id="KW-0175">Coiled coil</keyword>
<dbReference type="PROSITE" id="PS51328">
    <property type="entry name" value="L_LECTIN_LIKE"/>
    <property type="match status" value="1"/>
</dbReference>
<name>A0A9W6YMQ0_AMBMO</name>
<dbReference type="Proteomes" id="UP001165063">
    <property type="component" value="Unassembled WGS sequence"/>
</dbReference>
<dbReference type="GO" id="GO:0000139">
    <property type="term" value="C:Golgi membrane"/>
    <property type="evidence" value="ECO:0007669"/>
    <property type="project" value="TreeGrafter"/>
</dbReference>
<reference evidence="10" key="1">
    <citation type="submission" date="2023-04" db="EMBL/GenBank/DDBJ databases">
        <title>Ambrosiozyma monospora NBRC 1965.</title>
        <authorList>
            <person name="Ichikawa N."/>
            <person name="Sato H."/>
            <person name="Tonouchi N."/>
        </authorList>
    </citation>
    <scope>NUCLEOTIDE SEQUENCE</scope>
    <source>
        <strain evidence="10">NBRC 1965</strain>
    </source>
</reference>
<evidence type="ECO:0000256" key="8">
    <source>
        <dbReference type="SAM" id="Phobius"/>
    </source>
</evidence>
<accession>A0A9W6YMQ0</accession>
<evidence type="ECO:0000256" key="4">
    <source>
        <dbReference type="ARBA" id="ARBA00022989"/>
    </source>
</evidence>
<evidence type="ECO:0000313" key="11">
    <source>
        <dbReference type="Proteomes" id="UP001165063"/>
    </source>
</evidence>
<dbReference type="GO" id="GO:0005537">
    <property type="term" value="F:D-mannose binding"/>
    <property type="evidence" value="ECO:0007669"/>
    <property type="project" value="TreeGrafter"/>
</dbReference>
<dbReference type="EMBL" id="BSXU01000389">
    <property type="protein sequence ID" value="GMG20518.1"/>
    <property type="molecule type" value="Genomic_DNA"/>
</dbReference>
<feature type="transmembrane region" description="Helical" evidence="8">
    <location>
        <begin position="435"/>
        <end position="455"/>
    </location>
</feature>
<evidence type="ECO:0000256" key="2">
    <source>
        <dbReference type="ARBA" id="ARBA00022692"/>
    </source>
</evidence>
<dbReference type="InterPro" id="IPR051136">
    <property type="entry name" value="Intracellular_Lectin-GPT"/>
</dbReference>
<comment type="subcellular location">
    <subcellularLocation>
        <location evidence="1">Membrane</location>
        <topology evidence="1">Single-pass type I membrane protein</topology>
    </subcellularLocation>
</comment>
<feature type="domain" description="L-type lectin-like" evidence="9">
    <location>
        <begin position="95"/>
        <end position="337"/>
    </location>
</feature>
<organism evidence="10 11">
    <name type="scientific">Ambrosiozyma monospora</name>
    <name type="common">Yeast</name>
    <name type="synonym">Endomycopsis monosporus</name>
    <dbReference type="NCBI Taxonomy" id="43982"/>
    <lineage>
        <taxon>Eukaryota</taxon>
        <taxon>Fungi</taxon>
        <taxon>Dikarya</taxon>
        <taxon>Ascomycota</taxon>
        <taxon>Saccharomycotina</taxon>
        <taxon>Pichiomycetes</taxon>
        <taxon>Pichiales</taxon>
        <taxon>Pichiaceae</taxon>
        <taxon>Ambrosiozyma</taxon>
    </lineage>
</organism>
<protein>
    <submittedName>
        <fullName evidence="10">Unnamed protein product</fullName>
    </submittedName>
</protein>
<keyword evidence="2 8" id="KW-0812">Transmembrane</keyword>
<keyword evidence="3" id="KW-0732">Signal</keyword>
<comment type="caution">
    <text evidence="10">The sequence shown here is derived from an EMBL/GenBank/DDBJ whole genome shotgun (WGS) entry which is preliminary data.</text>
</comment>
<evidence type="ECO:0000256" key="7">
    <source>
        <dbReference type="SAM" id="MobiDB-lite"/>
    </source>
</evidence>
<dbReference type="InterPro" id="IPR013320">
    <property type="entry name" value="ConA-like_dom_sf"/>
</dbReference>
<sequence>MDYNFGPSHNRSFLSRAKGFFSNLTPKARAIIGIILLFLVFKYVTRDTSNDLNQYNNKDTTHQQQQQQGAGSPAGTPDSVGANVNELVKDEEIIKSPIHYLGIRKPFFDPNTLNFYNFENGGNMMLHRNEDHVRLVAEKPNSVGYLFSRYPVPVGDADAFQIEVSFRIHGQQTRSAIIGDGMALWISDRPLTQGNVFGMSSDYRGLGVFIDTYKNNNQKGGSRSVFPWVSLQPNDGTPNKYRKDSDGKETEIGGCDMHRLYNVKRNAISKMKVTYLRRSNTLEVDFDVRGDGNWKSCYSSTNYLPGNIPNSPYIGVSAETGQLFHNVDLYEMTVSSLKDSNGEPLVSVEQLVERIDSEIAKDEEELKKKDLDNETKDRVQRRRQRRIDRRSKRKTLSRLRRQERELKRKDAEKYGDERGFIGWFFKLVWKILKTVLYIVLFAVVCYIGVIVYRVYRDKQKRKVSRGLF</sequence>
<dbReference type="AlphaFoldDB" id="A0A9W6YMQ0"/>
<evidence type="ECO:0000256" key="6">
    <source>
        <dbReference type="SAM" id="Coils"/>
    </source>
</evidence>